<dbReference type="AlphaFoldDB" id="E9G7G0"/>
<feature type="compositionally biased region" description="Pro residues" evidence="1">
    <location>
        <begin position="10"/>
        <end position="19"/>
    </location>
</feature>
<protein>
    <recommendedName>
        <fullName evidence="2">DUF4806 domain-containing protein</fullName>
    </recommendedName>
</protein>
<evidence type="ECO:0000313" key="4">
    <source>
        <dbReference type="Proteomes" id="UP000000305"/>
    </source>
</evidence>
<evidence type="ECO:0000256" key="1">
    <source>
        <dbReference type="SAM" id="MobiDB-lite"/>
    </source>
</evidence>
<name>E9G7G0_DAPPU</name>
<dbReference type="Proteomes" id="UP000000305">
    <property type="component" value="Unassembled WGS sequence"/>
</dbReference>
<dbReference type="KEGG" id="dpx:DAPPUDRAFT_314780"/>
<dbReference type="PANTHER" id="PTHR34153:SF2">
    <property type="entry name" value="SI:CH211-262H13.3-RELATED"/>
    <property type="match status" value="1"/>
</dbReference>
<evidence type="ECO:0000313" key="3">
    <source>
        <dbReference type="EMBL" id="EFX84649.1"/>
    </source>
</evidence>
<feature type="region of interest" description="Disordered" evidence="1">
    <location>
        <begin position="1"/>
        <end position="81"/>
    </location>
</feature>
<reference evidence="3 4" key="1">
    <citation type="journal article" date="2011" name="Science">
        <title>The ecoresponsive genome of Daphnia pulex.</title>
        <authorList>
            <person name="Colbourne J.K."/>
            <person name="Pfrender M.E."/>
            <person name="Gilbert D."/>
            <person name="Thomas W.K."/>
            <person name="Tucker A."/>
            <person name="Oakley T.H."/>
            <person name="Tokishita S."/>
            <person name="Aerts A."/>
            <person name="Arnold G.J."/>
            <person name="Basu M.K."/>
            <person name="Bauer D.J."/>
            <person name="Caceres C.E."/>
            <person name="Carmel L."/>
            <person name="Casola C."/>
            <person name="Choi J.H."/>
            <person name="Detter J.C."/>
            <person name="Dong Q."/>
            <person name="Dusheyko S."/>
            <person name="Eads B.D."/>
            <person name="Frohlich T."/>
            <person name="Geiler-Samerotte K.A."/>
            <person name="Gerlach D."/>
            <person name="Hatcher P."/>
            <person name="Jogdeo S."/>
            <person name="Krijgsveld J."/>
            <person name="Kriventseva E.V."/>
            <person name="Kultz D."/>
            <person name="Laforsch C."/>
            <person name="Lindquist E."/>
            <person name="Lopez J."/>
            <person name="Manak J.R."/>
            <person name="Muller J."/>
            <person name="Pangilinan J."/>
            <person name="Patwardhan R.P."/>
            <person name="Pitluck S."/>
            <person name="Pritham E.J."/>
            <person name="Rechtsteiner A."/>
            <person name="Rho M."/>
            <person name="Rogozin I.B."/>
            <person name="Sakarya O."/>
            <person name="Salamov A."/>
            <person name="Schaack S."/>
            <person name="Shapiro H."/>
            <person name="Shiga Y."/>
            <person name="Skalitzky C."/>
            <person name="Smith Z."/>
            <person name="Souvorov A."/>
            <person name="Sung W."/>
            <person name="Tang Z."/>
            <person name="Tsuchiya D."/>
            <person name="Tu H."/>
            <person name="Vos H."/>
            <person name="Wang M."/>
            <person name="Wolf Y.I."/>
            <person name="Yamagata H."/>
            <person name="Yamada T."/>
            <person name="Ye Y."/>
            <person name="Shaw J.R."/>
            <person name="Andrews J."/>
            <person name="Crease T.J."/>
            <person name="Tang H."/>
            <person name="Lucas S.M."/>
            <person name="Robertson H.M."/>
            <person name="Bork P."/>
            <person name="Koonin E.V."/>
            <person name="Zdobnov E.M."/>
            <person name="Grigoriev I.V."/>
            <person name="Lynch M."/>
            <person name="Boore J.L."/>
        </authorList>
    </citation>
    <scope>NUCLEOTIDE SEQUENCE [LARGE SCALE GENOMIC DNA]</scope>
</reference>
<feature type="compositionally biased region" description="Polar residues" evidence="1">
    <location>
        <begin position="20"/>
        <end position="53"/>
    </location>
</feature>
<dbReference type="EMBL" id="GL732534">
    <property type="protein sequence ID" value="EFX84649.1"/>
    <property type="molecule type" value="Genomic_DNA"/>
</dbReference>
<accession>E9G7G0</accession>
<dbReference type="PANTHER" id="PTHR34153">
    <property type="entry name" value="SI:CH211-262H13.3-RELATED-RELATED"/>
    <property type="match status" value="1"/>
</dbReference>
<dbReference type="Pfam" id="PF16064">
    <property type="entry name" value="DUF4806"/>
    <property type="match status" value="1"/>
</dbReference>
<dbReference type="PhylomeDB" id="E9G7G0"/>
<dbReference type="InterPro" id="IPR032071">
    <property type="entry name" value="DUF4806"/>
</dbReference>
<proteinExistence type="predicted"/>
<feature type="domain" description="DUF4806" evidence="2">
    <location>
        <begin position="131"/>
        <end position="199"/>
    </location>
</feature>
<keyword evidence="4" id="KW-1185">Reference proteome</keyword>
<feature type="compositionally biased region" description="Polar residues" evidence="1">
    <location>
        <begin position="64"/>
        <end position="80"/>
    </location>
</feature>
<dbReference type="OMA" id="CKDKPRR"/>
<dbReference type="OrthoDB" id="6776294at2759"/>
<organism evidence="3 4">
    <name type="scientific">Daphnia pulex</name>
    <name type="common">Water flea</name>
    <dbReference type="NCBI Taxonomy" id="6669"/>
    <lineage>
        <taxon>Eukaryota</taxon>
        <taxon>Metazoa</taxon>
        <taxon>Ecdysozoa</taxon>
        <taxon>Arthropoda</taxon>
        <taxon>Crustacea</taxon>
        <taxon>Branchiopoda</taxon>
        <taxon>Diplostraca</taxon>
        <taxon>Cladocera</taxon>
        <taxon>Anomopoda</taxon>
        <taxon>Daphniidae</taxon>
        <taxon>Daphnia</taxon>
    </lineage>
</organism>
<dbReference type="STRING" id="6669.E9G7G0"/>
<sequence>MTDSEDETPPRPPTPPTPPSSGLTSKTKAVRCSSKTPATSNRPGSSVIRSSNDLVDFEEEDTYPSRSTPPSNTRALASTSKYRESSDQFVQRGIVSISHDMRDHRFLGSAVLEQLKKIETRLMMEQEFLLECPLKSMDDFHSFDEKMLKNNSVRKKLHTHLTEIGGKDGRNIVRSIAKRLISKELGKHFSWFGQKGNRNLSVTNIGKAIMRAAKREKPAISERDVVDAMIDFLRHCKDKPRRIVQQQND</sequence>
<dbReference type="HOGENOM" id="CLU_925180_0_0_1"/>
<dbReference type="InParanoid" id="E9G7G0"/>
<gene>
    <name evidence="3" type="ORF">DAPPUDRAFT_314780</name>
</gene>
<evidence type="ECO:0000259" key="2">
    <source>
        <dbReference type="Pfam" id="PF16064"/>
    </source>
</evidence>